<dbReference type="InterPro" id="IPR025724">
    <property type="entry name" value="GAG-pre-integrase_dom"/>
</dbReference>
<reference evidence="3" key="2">
    <citation type="journal article" date="2024" name="Plant">
        <title>Genomic evolution and insights into agronomic trait innovations of Sesamum species.</title>
        <authorList>
            <person name="Miao H."/>
            <person name="Wang L."/>
            <person name="Qu L."/>
            <person name="Liu H."/>
            <person name="Sun Y."/>
            <person name="Le M."/>
            <person name="Wang Q."/>
            <person name="Wei S."/>
            <person name="Zheng Y."/>
            <person name="Lin W."/>
            <person name="Duan Y."/>
            <person name="Cao H."/>
            <person name="Xiong S."/>
            <person name="Wang X."/>
            <person name="Wei L."/>
            <person name="Li C."/>
            <person name="Ma Q."/>
            <person name="Ju M."/>
            <person name="Zhao R."/>
            <person name="Li G."/>
            <person name="Mu C."/>
            <person name="Tian Q."/>
            <person name="Mei H."/>
            <person name="Zhang T."/>
            <person name="Gao T."/>
            <person name="Zhang H."/>
        </authorList>
    </citation>
    <scope>NUCLEOTIDE SEQUENCE</scope>
    <source>
        <strain evidence="3">KEN1</strain>
    </source>
</reference>
<dbReference type="InterPro" id="IPR036397">
    <property type="entry name" value="RNaseH_sf"/>
</dbReference>
<name>A0AAW2WCZ8_9LAMI</name>
<feature type="domain" description="Retrovirus-related Pol polyprotein from transposon TNT 1-94-like beta-barrel" evidence="2">
    <location>
        <begin position="217"/>
        <end position="291"/>
    </location>
</feature>
<dbReference type="PANTHER" id="PTHR34222">
    <property type="entry name" value="GAG_PRE-INTEGRS DOMAIN-CONTAINING PROTEIN"/>
    <property type="match status" value="1"/>
</dbReference>
<dbReference type="PANTHER" id="PTHR34222:SF99">
    <property type="entry name" value="PROTEIN, PUTATIVE-RELATED"/>
    <property type="match status" value="1"/>
</dbReference>
<organism evidence="3">
    <name type="scientific">Sesamum latifolium</name>
    <dbReference type="NCBI Taxonomy" id="2727402"/>
    <lineage>
        <taxon>Eukaryota</taxon>
        <taxon>Viridiplantae</taxon>
        <taxon>Streptophyta</taxon>
        <taxon>Embryophyta</taxon>
        <taxon>Tracheophyta</taxon>
        <taxon>Spermatophyta</taxon>
        <taxon>Magnoliopsida</taxon>
        <taxon>eudicotyledons</taxon>
        <taxon>Gunneridae</taxon>
        <taxon>Pentapetalae</taxon>
        <taxon>asterids</taxon>
        <taxon>lamiids</taxon>
        <taxon>Lamiales</taxon>
        <taxon>Pedaliaceae</taxon>
        <taxon>Sesamum</taxon>
    </lineage>
</organism>
<dbReference type="InterPro" id="IPR012337">
    <property type="entry name" value="RNaseH-like_sf"/>
</dbReference>
<dbReference type="Pfam" id="PF13976">
    <property type="entry name" value="gag_pre-integrs"/>
    <property type="match status" value="1"/>
</dbReference>
<accession>A0AAW2WCZ8</accession>
<evidence type="ECO:0008006" key="4">
    <source>
        <dbReference type="Google" id="ProtNLM"/>
    </source>
</evidence>
<protein>
    <recommendedName>
        <fullName evidence="4">GAG-pre-integrase domain-containing protein</fullName>
    </recommendedName>
</protein>
<evidence type="ECO:0000259" key="1">
    <source>
        <dbReference type="Pfam" id="PF13976"/>
    </source>
</evidence>
<dbReference type="EMBL" id="JACGWN010000008">
    <property type="protein sequence ID" value="KAL0439513.1"/>
    <property type="molecule type" value="Genomic_DNA"/>
</dbReference>
<dbReference type="GO" id="GO:0003676">
    <property type="term" value="F:nucleic acid binding"/>
    <property type="evidence" value="ECO:0007669"/>
    <property type="project" value="InterPro"/>
</dbReference>
<evidence type="ECO:0000313" key="3">
    <source>
        <dbReference type="EMBL" id="KAL0439513.1"/>
    </source>
</evidence>
<reference evidence="3" key="1">
    <citation type="submission" date="2020-06" db="EMBL/GenBank/DDBJ databases">
        <authorList>
            <person name="Li T."/>
            <person name="Hu X."/>
            <person name="Zhang T."/>
            <person name="Song X."/>
            <person name="Zhang H."/>
            <person name="Dai N."/>
            <person name="Sheng W."/>
            <person name="Hou X."/>
            <person name="Wei L."/>
        </authorList>
    </citation>
    <scope>NUCLEOTIDE SEQUENCE</scope>
    <source>
        <strain evidence="3">KEN1</strain>
        <tissue evidence="3">Leaf</tissue>
    </source>
</reference>
<comment type="caution">
    <text evidence="3">The sequence shown here is derived from an EMBL/GenBank/DDBJ whole genome shotgun (WGS) entry which is preliminary data.</text>
</comment>
<dbReference type="Gene3D" id="3.30.420.10">
    <property type="entry name" value="Ribonuclease H-like superfamily/Ribonuclease H"/>
    <property type="match status" value="1"/>
</dbReference>
<evidence type="ECO:0000259" key="2">
    <source>
        <dbReference type="Pfam" id="PF22936"/>
    </source>
</evidence>
<dbReference type="InterPro" id="IPR054722">
    <property type="entry name" value="PolX-like_BBD"/>
</dbReference>
<sequence length="448" mass="50679">MCSCCQCVCDSNKAKQEEIEEDHLMQFLMGLSEPYDNIRSQILVLDPLPSVNKAYSMILRVERQRRVNMEYADVNENSAMLVKGQDYGNNVGQRGLMKKRGFTDKRNVTCDYCNKTGHGRDTCFKLHGIPDWYKDLNEQKKKGVVPRAYAATETTHNSTQKINAQEGDLVSDLLEALRTIQNNKVIQEPVQFHFAQDMEMAGMFMQNNSQHNCSGHWIVDTGAFNHMCGDIPLFQSLVPLTSPIHIRLPDNSIVNATHHGNVTLSPTIVLTSVLLIPSFKHNLLSVSQICKSLPVAFVFLTSSCVLQDLKSKKPLAIGRQAGKLYILDSTSFTTHTSQTSCHTIVSDSNYSSKYVAWHKRLGHPSPLVLTHISELNIVEYNKDFICPVCPLAKQSRKPFNAQHVVKPFDLVHIDIWGPYKQPSLSGCHYILTLVEDHTRVTWTYFMKH</sequence>
<dbReference type="Pfam" id="PF22936">
    <property type="entry name" value="Pol_BBD"/>
    <property type="match status" value="1"/>
</dbReference>
<dbReference type="AlphaFoldDB" id="A0AAW2WCZ8"/>
<feature type="domain" description="GAG-pre-integrase" evidence="1">
    <location>
        <begin position="323"/>
        <end position="394"/>
    </location>
</feature>
<proteinExistence type="predicted"/>
<dbReference type="SUPFAM" id="SSF53098">
    <property type="entry name" value="Ribonuclease H-like"/>
    <property type="match status" value="1"/>
</dbReference>
<gene>
    <name evidence="3" type="ORF">Slati_2434300</name>
</gene>